<dbReference type="AlphaFoldDB" id="A0A918Q5S9"/>
<keyword evidence="2" id="KW-1185">Reference proteome</keyword>
<protein>
    <submittedName>
        <fullName evidence="1">Uncharacterized protein</fullName>
    </submittedName>
</protein>
<dbReference type="RefSeq" id="WP_189486205.1">
    <property type="nucleotide sequence ID" value="NZ_BMZB01000002.1"/>
</dbReference>
<evidence type="ECO:0000313" key="2">
    <source>
        <dbReference type="Proteomes" id="UP000662572"/>
    </source>
</evidence>
<accession>A0A918Q5S9</accession>
<evidence type="ECO:0000313" key="1">
    <source>
        <dbReference type="EMBL" id="GGZ32778.1"/>
    </source>
</evidence>
<reference evidence="1" key="2">
    <citation type="submission" date="2020-09" db="EMBL/GenBank/DDBJ databases">
        <authorList>
            <person name="Sun Q."/>
            <person name="Kim S."/>
        </authorList>
    </citation>
    <scope>NUCLEOTIDE SEQUENCE</scope>
    <source>
        <strain evidence="1">KCTC 32296</strain>
    </source>
</reference>
<organism evidence="1 2">
    <name type="scientific">Asticcacaulis endophyticus</name>
    <dbReference type="NCBI Taxonomy" id="1395890"/>
    <lineage>
        <taxon>Bacteria</taxon>
        <taxon>Pseudomonadati</taxon>
        <taxon>Pseudomonadota</taxon>
        <taxon>Alphaproteobacteria</taxon>
        <taxon>Caulobacterales</taxon>
        <taxon>Caulobacteraceae</taxon>
        <taxon>Asticcacaulis</taxon>
    </lineage>
</organism>
<sequence>MNDQPHSEKVVPLRPNIHRADAAQANQDINPNRLRATALANLNGLKVECHHLSVAMKPHAPVEVARMIAGLELFSQSFVDVLNKLEQAKAKPTFPDGKL</sequence>
<reference evidence="1" key="1">
    <citation type="journal article" date="2014" name="Int. J. Syst. Evol. Microbiol.">
        <title>Complete genome sequence of Corynebacterium casei LMG S-19264T (=DSM 44701T), isolated from a smear-ripened cheese.</title>
        <authorList>
            <consortium name="US DOE Joint Genome Institute (JGI-PGF)"/>
            <person name="Walter F."/>
            <person name="Albersmeier A."/>
            <person name="Kalinowski J."/>
            <person name="Ruckert C."/>
        </authorList>
    </citation>
    <scope>NUCLEOTIDE SEQUENCE</scope>
    <source>
        <strain evidence="1">KCTC 32296</strain>
    </source>
</reference>
<proteinExistence type="predicted"/>
<name>A0A918Q5S9_9CAUL</name>
<dbReference type="EMBL" id="BMZB01000002">
    <property type="protein sequence ID" value="GGZ32778.1"/>
    <property type="molecule type" value="Genomic_DNA"/>
</dbReference>
<comment type="caution">
    <text evidence="1">The sequence shown here is derived from an EMBL/GenBank/DDBJ whole genome shotgun (WGS) entry which is preliminary data.</text>
</comment>
<gene>
    <name evidence="1" type="ORF">GCM10011273_18780</name>
</gene>
<dbReference type="Proteomes" id="UP000662572">
    <property type="component" value="Unassembled WGS sequence"/>
</dbReference>